<proteinExistence type="predicted"/>
<accession>A0A6I6HCK5</accession>
<dbReference type="PANTHER" id="PTHR43436:SF1">
    <property type="entry name" value="TRANSCRIPTIONAL REGULATORY PROTEIN"/>
    <property type="match status" value="1"/>
</dbReference>
<dbReference type="SMART" id="SM00342">
    <property type="entry name" value="HTH_ARAC"/>
    <property type="match status" value="1"/>
</dbReference>
<dbReference type="RefSeq" id="WP_157612175.1">
    <property type="nucleotide sequence ID" value="NZ_CP046622.1"/>
</dbReference>
<protein>
    <submittedName>
        <fullName evidence="4">Helix-turn-helix domain-containing protein</fullName>
    </submittedName>
</protein>
<evidence type="ECO:0000256" key="1">
    <source>
        <dbReference type="ARBA" id="ARBA00023015"/>
    </source>
</evidence>
<organism evidence="4 5">
    <name type="scientific">Variovorax paradoxus</name>
    <dbReference type="NCBI Taxonomy" id="34073"/>
    <lineage>
        <taxon>Bacteria</taxon>
        <taxon>Pseudomonadati</taxon>
        <taxon>Pseudomonadota</taxon>
        <taxon>Betaproteobacteria</taxon>
        <taxon>Burkholderiales</taxon>
        <taxon>Comamonadaceae</taxon>
        <taxon>Variovorax</taxon>
    </lineage>
</organism>
<evidence type="ECO:0000313" key="4">
    <source>
        <dbReference type="EMBL" id="QGW80971.1"/>
    </source>
</evidence>
<reference evidence="4 5" key="1">
    <citation type="submission" date="2019-12" db="EMBL/GenBank/DDBJ databases">
        <title>Hybrid Genome Assemblies of two High G+C Isolates from Undergraduate Microbiology Courses.</title>
        <authorList>
            <person name="Ne Ville C.J."/>
            <person name="Enright D."/>
            <person name="Hernandez I."/>
            <person name="Dodsworth J."/>
            <person name="Orwin P.M."/>
        </authorList>
    </citation>
    <scope>NUCLEOTIDE SEQUENCE [LARGE SCALE GENOMIC DNA]</scope>
    <source>
        <strain evidence="4 5">CSUSB</strain>
    </source>
</reference>
<dbReference type="OrthoDB" id="34150at2"/>
<keyword evidence="1" id="KW-0805">Transcription regulation</keyword>
<dbReference type="GO" id="GO:0003700">
    <property type="term" value="F:DNA-binding transcription factor activity"/>
    <property type="evidence" value="ECO:0007669"/>
    <property type="project" value="InterPro"/>
</dbReference>
<dbReference type="Pfam" id="PF12833">
    <property type="entry name" value="HTH_18"/>
    <property type="match status" value="1"/>
</dbReference>
<dbReference type="Gene3D" id="1.10.10.60">
    <property type="entry name" value="Homeodomain-like"/>
    <property type="match status" value="2"/>
</dbReference>
<name>A0A6I6HCK5_VARPD</name>
<feature type="domain" description="HTH araC/xylS-type" evidence="3">
    <location>
        <begin position="203"/>
        <end position="301"/>
    </location>
</feature>
<dbReference type="Pfam" id="PF06719">
    <property type="entry name" value="AraC_N"/>
    <property type="match status" value="1"/>
</dbReference>
<dbReference type="InterPro" id="IPR009057">
    <property type="entry name" value="Homeodomain-like_sf"/>
</dbReference>
<evidence type="ECO:0000259" key="3">
    <source>
        <dbReference type="PROSITE" id="PS01124"/>
    </source>
</evidence>
<dbReference type="PANTHER" id="PTHR43436">
    <property type="entry name" value="ARAC-FAMILY TRANSCRIPTIONAL REGULATOR"/>
    <property type="match status" value="1"/>
</dbReference>
<dbReference type="PROSITE" id="PS01124">
    <property type="entry name" value="HTH_ARAC_FAMILY_2"/>
    <property type="match status" value="1"/>
</dbReference>
<dbReference type="SUPFAM" id="SSF46689">
    <property type="entry name" value="Homeodomain-like"/>
    <property type="match status" value="2"/>
</dbReference>
<dbReference type="GO" id="GO:0043565">
    <property type="term" value="F:sequence-specific DNA binding"/>
    <property type="evidence" value="ECO:0007669"/>
    <property type="project" value="InterPro"/>
</dbReference>
<dbReference type="InterPro" id="IPR018060">
    <property type="entry name" value="HTH_AraC"/>
</dbReference>
<evidence type="ECO:0000256" key="2">
    <source>
        <dbReference type="ARBA" id="ARBA00023163"/>
    </source>
</evidence>
<sequence length="327" mass="35782">MALRPHDTAAQPVPPQEAMVRIIGARTTGSGDFETPIAGLGFFRREAPASPVVCMVEPSIVLVAQGAKQMWVGGDAYPYDTSRFLVTSLDVPANSEVLAASPERPCLGLVLKLDVRVLAELVAQGGLPPHRDRSPGVGVGIGAATPALLAPFGRLLELLDEPAAIPVLAPLIHREIHYRLLMSDQAPKLRQIASVDGQGYRIARAIDWLKLNYASPLRVDELAARVQMSAPTFHHHFRQLTAMSPLQYQKWLRLNEAKRLMLSEHSDAASAAFKVGYESPSQFSREYSRLFGAPPKRDIDVLRDGARGANVQTHAKDFVRRRPALND</sequence>
<evidence type="ECO:0000313" key="5">
    <source>
        <dbReference type="Proteomes" id="UP000425817"/>
    </source>
</evidence>
<dbReference type="InterPro" id="IPR009594">
    <property type="entry name" value="Tscrpt_reg_HTH_AraC_N"/>
</dbReference>
<keyword evidence="2" id="KW-0804">Transcription</keyword>
<dbReference type="EMBL" id="CP046622">
    <property type="protein sequence ID" value="QGW80971.1"/>
    <property type="molecule type" value="Genomic_DNA"/>
</dbReference>
<dbReference type="AlphaFoldDB" id="A0A6I6HCK5"/>
<gene>
    <name evidence="4" type="ORF">GOQ09_04995</name>
</gene>
<dbReference type="Proteomes" id="UP000425817">
    <property type="component" value="Chromosome"/>
</dbReference>